<evidence type="ECO:0000313" key="5">
    <source>
        <dbReference type="Proteomes" id="UP000328092"/>
    </source>
</evidence>
<dbReference type="GO" id="GO:0042602">
    <property type="term" value="F:riboflavin reductase (NADPH) activity"/>
    <property type="evidence" value="ECO:0007669"/>
    <property type="project" value="TreeGrafter"/>
</dbReference>
<dbReference type="EMBL" id="CAADFC020000010">
    <property type="protein sequence ID" value="VIO70082.1"/>
    <property type="molecule type" value="Genomic_DNA"/>
</dbReference>
<proteinExistence type="inferred from homology"/>
<dbReference type="RefSeq" id="WP_210242653.1">
    <property type="nucleotide sequence ID" value="NZ_CAADFC020000010.1"/>
</dbReference>
<dbReference type="GO" id="GO:0010181">
    <property type="term" value="F:FMN binding"/>
    <property type="evidence" value="ECO:0007669"/>
    <property type="project" value="InterPro"/>
</dbReference>
<dbReference type="GO" id="GO:0004497">
    <property type="term" value="F:monooxygenase activity"/>
    <property type="evidence" value="ECO:0007669"/>
    <property type="project" value="UniProtKB-KW"/>
</dbReference>
<reference evidence="4" key="1">
    <citation type="submission" date="2019-02" db="EMBL/GenBank/DDBJ databases">
        <authorList>
            <person name="Pothier F.J."/>
        </authorList>
    </citation>
    <scope>NUCLEOTIDE SEQUENCE</scope>
    <source>
        <strain evidence="4">CI-1B</strain>
    </source>
</reference>
<evidence type="ECO:0000313" key="4">
    <source>
        <dbReference type="EMBL" id="VIO70082.1"/>
    </source>
</evidence>
<evidence type="ECO:0000259" key="3">
    <source>
        <dbReference type="SMART" id="SM00903"/>
    </source>
</evidence>
<feature type="domain" description="Flavin reductase like" evidence="3">
    <location>
        <begin position="50"/>
        <end position="196"/>
    </location>
</feature>
<dbReference type="SMART" id="SM00903">
    <property type="entry name" value="Flavin_Reduct"/>
    <property type="match status" value="1"/>
</dbReference>
<name>A0A508T3X0_9BRAD</name>
<dbReference type="InterPro" id="IPR002563">
    <property type="entry name" value="Flavin_Rdtase-like_dom"/>
</dbReference>
<dbReference type="PANTHER" id="PTHR30466:SF11">
    <property type="entry name" value="FLAVIN-DEPENDENT MONOOXYGENASE, REDUCTASE SUBUNIT HSAB"/>
    <property type="match status" value="1"/>
</dbReference>
<evidence type="ECO:0000256" key="2">
    <source>
        <dbReference type="ARBA" id="ARBA00023002"/>
    </source>
</evidence>
<evidence type="ECO:0000256" key="1">
    <source>
        <dbReference type="ARBA" id="ARBA00008898"/>
    </source>
</evidence>
<dbReference type="PANTHER" id="PTHR30466">
    <property type="entry name" value="FLAVIN REDUCTASE"/>
    <property type="match status" value="1"/>
</dbReference>
<keyword evidence="4" id="KW-0503">Monooxygenase</keyword>
<sequence length="201" mass="22439">MIIDIGQQKFQKLEARVPGQLLTRVTEQGTITMQESSTSSIDPQSLRYVLGRFASGITVITGMVDNVPSGFTCQSFYSVSLTPPLVSFCVMKTSKSWPAIRESRRFVVNVLSEEQRAVSDVFAKSGGEKWKHVDWAPSQSCGAILANTLMWLDCSLHSEHELGDHLLVVGKVNEASPIDSDEHRRPLIYFRGQYHQLQAHT</sequence>
<dbReference type="EC" id="1.5.1.36" evidence="4"/>
<keyword evidence="2 4" id="KW-0560">Oxidoreductase</keyword>
<comment type="caution">
    <text evidence="4">The sequence shown here is derived from an EMBL/GenBank/DDBJ whole genome shotgun (WGS) entry which is preliminary data.</text>
</comment>
<keyword evidence="5" id="KW-1185">Reference proteome</keyword>
<dbReference type="InterPro" id="IPR012349">
    <property type="entry name" value="Split_barrel_FMN-bd"/>
</dbReference>
<dbReference type="Proteomes" id="UP000328092">
    <property type="component" value="Unassembled WGS sequence"/>
</dbReference>
<dbReference type="AlphaFoldDB" id="A0A508T3X0"/>
<protein>
    <submittedName>
        <fullName evidence="4">Flavin-dependent monooxygenase, reductase subunit HsaB</fullName>
        <ecNumber evidence="4">1.5.1.36</ecNumber>
    </submittedName>
</protein>
<dbReference type="InterPro" id="IPR050268">
    <property type="entry name" value="NADH-dep_flavin_reductase"/>
</dbReference>
<dbReference type="SUPFAM" id="SSF50475">
    <property type="entry name" value="FMN-binding split barrel"/>
    <property type="match status" value="1"/>
</dbReference>
<dbReference type="Pfam" id="PF01613">
    <property type="entry name" value="Flavin_Reduct"/>
    <property type="match status" value="1"/>
</dbReference>
<comment type="similarity">
    <text evidence="1">Belongs to the non-flavoprotein flavin reductase family.</text>
</comment>
<dbReference type="Gene3D" id="2.30.110.10">
    <property type="entry name" value="Electron Transport, Fmn-binding Protein, Chain A"/>
    <property type="match status" value="1"/>
</dbReference>
<organism evidence="4 5">
    <name type="scientific">Bradyrhizobium ivorense</name>
    <dbReference type="NCBI Taxonomy" id="2511166"/>
    <lineage>
        <taxon>Bacteria</taxon>
        <taxon>Pseudomonadati</taxon>
        <taxon>Pseudomonadota</taxon>
        <taxon>Alphaproteobacteria</taxon>
        <taxon>Hyphomicrobiales</taxon>
        <taxon>Nitrobacteraceae</taxon>
        <taxon>Bradyrhizobium</taxon>
    </lineage>
</organism>
<gene>
    <name evidence="4" type="primary">hsaB_3</name>
    <name evidence="4" type="ORF">CI1B_29420</name>
</gene>
<dbReference type="GO" id="GO:0036382">
    <property type="term" value="F:flavin reductase (NADH) activity"/>
    <property type="evidence" value="ECO:0007669"/>
    <property type="project" value="UniProtKB-EC"/>
</dbReference>
<accession>A0A508T3X0</accession>